<dbReference type="AlphaFoldDB" id="A0A7X8SM79"/>
<name>A0A7X8SM79_9BACT</name>
<evidence type="ECO:0000313" key="2">
    <source>
        <dbReference type="Proteomes" id="UP000585050"/>
    </source>
</evidence>
<gene>
    <name evidence="1" type="ORF">HGP29_16465</name>
</gene>
<proteinExistence type="predicted"/>
<comment type="caution">
    <text evidence="1">The sequence shown here is derived from an EMBL/GenBank/DDBJ whole genome shotgun (WGS) entry which is preliminary data.</text>
</comment>
<organism evidence="1 2">
    <name type="scientific">Flammeovirga agarivorans</name>
    <dbReference type="NCBI Taxonomy" id="2726742"/>
    <lineage>
        <taxon>Bacteria</taxon>
        <taxon>Pseudomonadati</taxon>
        <taxon>Bacteroidota</taxon>
        <taxon>Cytophagia</taxon>
        <taxon>Cytophagales</taxon>
        <taxon>Flammeovirgaceae</taxon>
        <taxon>Flammeovirga</taxon>
    </lineage>
</organism>
<accession>A0A7X8SM79</accession>
<dbReference type="EMBL" id="JABAIL010000005">
    <property type="protein sequence ID" value="NLR92814.1"/>
    <property type="molecule type" value="Genomic_DNA"/>
</dbReference>
<keyword evidence="2" id="KW-1185">Reference proteome</keyword>
<sequence>MKKSNILLISIFSSITLFIISGAIFSVAKGKPEPNKNNLTMSTPPYSHVQLMEANYDVNVKSGDKFELVVWLNKGEEKLALPFETQGDTLILSTIPEALTSKIRYVEMKFPSQDMNFALKTSSVTFNEYLGKSLKLQLDDSEANIYSENMEHISKVDVVCKNQSSFYSLSGIDHLKLEVSNSDFTNYGSVKVLEGLAKDSAEVIISSPGVTDFKKDASSIVRYDY</sequence>
<evidence type="ECO:0000313" key="1">
    <source>
        <dbReference type="EMBL" id="NLR92814.1"/>
    </source>
</evidence>
<dbReference type="Proteomes" id="UP000585050">
    <property type="component" value="Unassembled WGS sequence"/>
</dbReference>
<dbReference type="RefSeq" id="WP_168883532.1">
    <property type="nucleotide sequence ID" value="NZ_JABAIL010000005.1"/>
</dbReference>
<reference evidence="1 2" key="1">
    <citation type="submission" date="2020-04" db="EMBL/GenBank/DDBJ databases">
        <title>Flammeovirga sp. SR4, a novel species isolated from seawater.</title>
        <authorList>
            <person name="Wang X."/>
        </authorList>
    </citation>
    <scope>NUCLEOTIDE SEQUENCE [LARGE SCALE GENOMIC DNA]</scope>
    <source>
        <strain evidence="1 2">SR4</strain>
    </source>
</reference>
<protein>
    <submittedName>
        <fullName evidence="1">Uncharacterized protein</fullName>
    </submittedName>
</protein>